<feature type="transmembrane region" description="Helical" evidence="3">
    <location>
        <begin position="435"/>
        <end position="457"/>
    </location>
</feature>
<dbReference type="GO" id="GO:0016020">
    <property type="term" value="C:membrane"/>
    <property type="evidence" value="ECO:0007669"/>
    <property type="project" value="UniProtKB-SubCell"/>
</dbReference>
<comment type="caution">
    <text evidence="5">The sequence shown here is derived from an EMBL/GenBank/DDBJ whole genome shotgun (WGS) entry which is preliminary data.</text>
</comment>
<protein>
    <submittedName>
        <fullName evidence="5">Major Facilitator Superfamily</fullName>
    </submittedName>
</protein>
<dbReference type="Proteomes" id="UP001458880">
    <property type="component" value="Unassembled WGS sequence"/>
</dbReference>
<dbReference type="Pfam" id="PF07690">
    <property type="entry name" value="MFS_1"/>
    <property type="match status" value="2"/>
</dbReference>
<keyword evidence="3" id="KW-0812">Transmembrane</keyword>
<feature type="transmembrane region" description="Helical" evidence="3">
    <location>
        <begin position="563"/>
        <end position="581"/>
    </location>
</feature>
<evidence type="ECO:0000313" key="5">
    <source>
        <dbReference type="EMBL" id="KAK9723327.1"/>
    </source>
</evidence>
<feature type="transmembrane region" description="Helical" evidence="3">
    <location>
        <begin position="529"/>
        <end position="551"/>
    </location>
</feature>
<dbReference type="PROSITE" id="PS50850">
    <property type="entry name" value="MFS"/>
    <property type="match status" value="1"/>
</dbReference>
<feature type="domain" description="Major facilitator superfamily (MFS) profile" evidence="4">
    <location>
        <begin position="46"/>
        <end position="617"/>
    </location>
</feature>
<keyword evidence="3" id="KW-0472">Membrane</keyword>
<dbReference type="GO" id="GO:0008028">
    <property type="term" value="F:monocarboxylic acid transmembrane transporter activity"/>
    <property type="evidence" value="ECO:0007669"/>
    <property type="project" value="TreeGrafter"/>
</dbReference>
<evidence type="ECO:0000313" key="6">
    <source>
        <dbReference type="Proteomes" id="UP001458880"/>
    </source>
</evidence>
<evidence type="ECO:0000259" key="4">
    <source>
        <dbReference type="PROSITE" id="PS50850"/>
    </source>
</evidence>
<feature type="transmembrane region" description="Helical" evidence="3">
    <location>
        <begin position="114"/>
        <end position="134"/>
    </location>
</feature>
<evidence type="ECO:0000256" key="1">
    <source>
        <dbReference type="ARBA" id="ARBA00004141"/>
    </source>
</evidence>
<dbReference type="InterPro" id="IPR011701">
    <property type="entry name" value="MFS"/>
</dbReference>
<dbReference type="InterPro" id="IPR036259">
    <property type="entry name" value="MFS_trans_sf"/>
</dbReference>
<keyword evidence="3" id="KW-1133">Transmembrane helix</keyword>
<feature type="compositionally biased region" description="Polar residues" evidence="2">
    <location>
        <begin position="17"/>
        <end position="26"/>
    </location>
</feature>
<organism evidence="5 6">
    <name type="scientific">Popillia japonica</name>
    <name type="common">Japanese beetle</name>
    <dbReference type="NCBI Taxonomy" id="7064"/>
    <lineage>
        <taxon>Eukaryota</taxon>
        <taxon>Metazoa</taxon>
        <taxon>Ecdysozoa</taxon>
        <taxon>Arthropoda</taxon>
        <taxon>Hexapoda</taxon>
        <taxon>Insecta</taxon>
        <taxon>Pterygota</taxon>
        <taxon>Neoptera</taxon>
        <taxon>Endopterygota</taxon>
        <taxon>Coleoptera</taxon>
        <taxon>Polyphaga</taxon>
        <taxon>Scarabaeiformia</taxon>
        <taxon>Scarabaeidae</taxon>
        <taxon>Rutelinae</taxon>
        <taxon>Popillia</taxon>
    </lineage>
</organism>
<feature type="region of interest" description="Disordered" evidence="2">
    <location>
        <begin position="1"/>
        <end position="26"/>
    </location>
</feature>
<proteinExistence type="predicted"/>
<name>A0AAW1KSJ5_POPJA</name>
<evidence type="ECO:0000256" key="2">
    <source>
        <dbReference type="SAM" id="MobiDB-lite"/>
    </source>
</evidence>
<feature type="transmembrane region" description="Helical" evidence="3">
    <location>
        <begin position="593"/>
        <end position="612"/>
    </location>
</feature>
<feature type="transmembrane region" description="Helical" evidence="3">
    <location>
        <begin position="469"/>
        <end position="489"/>
    </location>
</feature>
<feature type="transmembrane region" description="Helical" evidence="3">
    <location>
        <begin position="203"/>
        <end position="222"/>
    </location>
</feature>
<dbReference type="PANTHER" id="PTHR11360:SF238">
    <property type="entry name" value="SD10469P"/>
    <property type="match status" value="1"/>
</dbReference>
<feature type="transmembrane region" description="Helical" evidence="3">
    <location>
        <begin position="45"/>
        <end position="71"/>
    </location>
</feature>
<accession>A0AAW1KSJ5</accession>
<gene>
    <name evidence="5" type="ORF">QE152_g19283</name>
</gene>
<feature type="transmembrane region" description="Helical" evidence="3">
    <location>
        <begin position="501"/>
        <end position="523"/>
    </location>
</feature>
<dbReference type="PANTHER" id="PTHR11360">
    <property type="entry name" value="MONOCARBOXYLATE TRANSPORTER"/>
    <property type="match status" value="1"/>
</dbReference>
<keyword evidence="6" id="KW-1185">Reference proteome</keyword>
<sequence>MKTSTAPTTSKKATTSNIPMTSKSTKSVTTEDNEAYVSIPPDGGWGWLVVVASFYIFFVSDGVLISLGVFLQEIAHSLECTPSEVSIAGAIQTCCYCFAGPFSAALVNRFGFRWVVSVGCVISSASCFCTGLSVRWYQMILAYGVLGGIGFGMMYVSAIIVLGFYFERWRALASGVALCGAGIGSTCMPPILSMVIKTMGWRYAFYILGAMCCTCILCGLVFKPVKPIRVRIELVGVPKRTLSNITEVQETKSKMSQFFLQYNNATYPTVAEVKTSVIALLRPSNKITATRSTSSEIMATTLASDVSEHAYNKRPEKLFKRNLRKCSICCYRCSRCCRKTRKKSTGKPIDMPSRPMYRDDIFYIGSIATLPEYQRSTMLRPPEVKSKKSVVEYHISVTRTATHYDLEEQAVCKLCPESIKRTLATMLDFRLMKSVSFNLMLINSFSVAFSFYTPFVYIKNRAIENKMDAAIALWLISAIGVANTIGRIICGIISSFPRIRANIVCGLLLLLGGVATVTSGLSYLPWFQFLYAVLYGLSMSSISTLRSVIIVDILGLEKLTNAIGMILLFQGIASFMGTYISALLRDQTGDYTASFYVSGSVLAIGAFFLIPLRKLKVDDQKHILR</sequence>
<comment type="subcellular location">
    <subcellularLocation>
        <location evidence="1">Membrane</location>
        <topology evidence="1">Multi-pass membrane protein</topology>
    </subcellularLocation>
</comment>
<dbReference type="InterPro" id="IPR050327">
    <property type="entry name" value="Proton-linked_MCT"/>
</dbReference>
<feature type="transmembrane region" description="Helical" evidence="3">
    <location>
        <begin position="172"/>
        <end position="191"/>
    </location>
</feature>
<dbReference type="EMBL" id="JASPKY010000181">
    <property type="protein sequence ID" value="KAK9723327.1"/>
    <property type="molecule type" value="Genomic_DNA"/>
</dbReference>
<reference evidence="5 6" key="1">
    <citation type="journal article" date="2024" name="BMC Genomics">
        <title>De novo assembly and annotation of Popillia japonica's genome with initial clues to its potential as an invasive pest.</title>
        <authorList>
            <person name="Cucini C."/>
            <person name="Boschi S."/>
            <person name="Funari R."/>
            <person name="Cardaioli E."/>
            <person name="Iannotti N."/>
            <person name="Marturano G."/>
            <person name="Paoli F."/>
            <person name="Bruttini M."/>
            <person name="Carapelli A."/>
            <person name="Frati F."/>
            <person name="Nardi F."/>
        </authorList>
    </citation>
    <scope>NUCLEOTIDE SEQUENCE [LARGE SCALE GENOMIC DNA]</scope>
    <source>
        <strain evidence="5">DMR45628</strain>
    </source>
</reference>
<dbReference type="SUPFAM" id="SSF103473">
    <property type="entry name" value="MFS general substrate transporter"/>
    <property type="match status" value="1"/>
</dbReference>
<feature type="transmembrane region" description="Helical" evidence="3">
    <location>
        <begin position="140"/>
        <end position="165"/>
    </location>
</feature>
<dbReference type="AlphaFoldDB" id="A0AAW1KSJ5"/>
<evidence type="ECO:0000256" key="3">
    <source>
        <dbReference type="SAM" id="Phobius"/>
    </source>
</evidence>
<feature type="compositionally biased region" description="Low complexity" evidence="2">
    <location>
        <begin position="1"/>
        <end position="16"/>
    </location>
</feature>
<dbReference type="InterPro" id="IPR020846">
    <property type="entry name" value="MFS_dom"/>
</dbReference>
<dbReference type="Gene3D" id="1.20.1250.20">
    <property type="entry name" value="MFS general substrate transporter like domains"/>
    <property type="match status" value="2"/>
</dbReference>